<dbReference type="Proteomes" id="UP001055072">
    <property type="component" value="Unassembled WGS sequence"/>
</dbReference>
<name>A0ACB8ULM0_9APHY</name>
<comment type="caution">
    <text evidence="1">The sequence shown here is derived from an EMBL/GenBank/DDBJ whole genome shotgun (WGS) entry which is preliminary data.</text>
</comment>
<proteinExistence type="predicted"/>
<gene>
    <name evidence="1" type="ORF">BDY19DRAFT_1002135</name>
</gene>
<evidence type="ECO:0000313" key="1">
    <source>
        <dbReference type="EMBL" id="KAI0095111.1"/>
    </source>
</evidence>
<organism evidence="1 2">
    <name type="scientific">Irpex rosettiformis</name>
    <dbReference type="NCBI Taxonomy" id="378272"/>
    <lineage>
        <taxon>Eukaryota</taxon>
        <taxon>Fungi</taxon>
        <taxon>Dikarya</taxon>
        <taxon>Basidiomycota</taxon>
        <taxon>Agaricomycotina</taxon>
        <taxon>Agaricomycetes</taxon>
        <taxon>Polyporales</taxon>
        <taxon>Irpicaceae</taxon>
        <taxon>Irpex</taxon>
    </lineage>
</organism>
<sequence>MPFTEGDFLIDHQLHSSQSDFESEESDLDLDNELRLYDIRNCTLTDKDRDSIQAFNLYLRGHLSREVFNRLRHSFSNKIQISSLNTIIHRLGVLSDLHAQKYDCCVNTCVCFTRQYSELSKCPLCQEDRKDSSGKPRRFFSYIPLIPRFRAFFQNPQIIEKLRYRADYTSEDNSIKDVFDGSNYRELLETLVKVYNFHPSIRTHFENLLCVGEIPGPKQPKDLSSFLVPFDDECAEMARGISFLDSKTRQYFDFHAYQLTEEGDIISVEKFLGLKGHSSSCPCRSCLIRGCRMTSGKNRVYYVPLRWPDDSSAQPDDTRPLHRCWNPTNLPQRTHDSFADALGKISQADTKKYARSLERHYGVKRMPALSRVNSLNYGRSCPWDWLHLFGTNIIPHMIDIWTGKFKNHDEGNACYQLSNEDWAEVGRETVEAIRLIPSDFVRTMGNIAEDRSMFTAESYAFWFMYIGPHLLKGRFPHSKYFIHYENLVKIMKATLLFEITHDEVKEKVEDPCREWVEKYEEYYYQYEESRLDFCVLTIHALLHIADDIRACGPMSVTWTFYMERFCGIMKHEVHSRSQPWRNMDERILHFARLSQLRAMYELDVEIPSTDAPKSQISSREIIYDNCDYVTKLFVLDPQSILRRPQQSHKVDETLRVAISRYIHIFVDKPRKQIAKKLPDTMLMWAGVRVNNGGDSIRCAPGYARSARSDEREGHYIRYEVALGTDNRRTVCYGCLDTIIELNIPENISFWGNSAGKRFLLALITPCKTNGRDATKETIYYSRVDTKVIVDLQTITGKVGRVKTRERWGIIDQSTDAARTVFVNVDE</sequence>
<accession>A0ACB8ULM0</accession>
<evidence type="ECO:0000313" key="2">
    <source>
        <dbReference type="Proteomes" id="UP001055072"/>
    </source>
</evidence>
<keyword evidence="2" id="KW-1185">Reference proteome</keyword>
<protein>
    <submittedName>
        <fullName evidence="1">Uncharacterized protein</fullName>
    </submittedName>
</protein>
<reference evidence="1" key="1">
    <citation type="journal article" date="2021" name="Environ. Microbiol.">
        <title>Gene family expansions and transcriptome signatures uncover fungal adaptations to wood decay.</title>
        <authorList>
            <person name="Hage H."/>
            <person name="Miyauchi S."/>
            <person name="Viragh M."/>
            <person name="Drula E."/>
            <person name="Min B."/>
            <person name="Chaduli D."/>
            <person name="Navarro D."/>
            <person name="Favel A."/>
            <person name="Norest M."/>
            <person name="Lesage-Meessen L."/>
            <person name="Balint B."/>
            <person name="Merenyi Z."/>
            <person name="de Eugenio L."/>
            <person name="Morin E."/>
            <person name="Martinez A.T."/>
            <person name="Baldrian P."/>
            <person name="Stursova M."/>
            <person name="Martinez M.J."/>
            <person name="Novotny C."/>
            <person name="Magnuson J.K."/>
            <person name="Spatafora J.W."/>
            <person name="Maurice S."/>
            <person name="Pangilinan J."/>
            <person name="Andreopoulos W."/>
            <person name="LaButti K."/>
            <person name="Hundley H."/>
            <person name="Na H."/>
            <person name="Kuo A."/>
            <person name="Barry K."/>
            <person name="Lipzen A."/>
            <person name="Henrissat B."/>
            <person name="Riley R."/>
            <person name="Ahrendt S."/>
            <person name="Nagy L.G."/>
            <person name="Grigoriev I.V."/>
            <person name="Martin F."/>
            <person name="Rosso M.N."/>
        </authorList>
    </citation>
    <scope>NUCLEOTIDE SEQUENCE</scope>
    <source>
        <strain evidence="1">CBS 384.51</strain>
    </source>
</reference>
<dbReference type="EMBL" id="MU274900">
    <property type="protein sequence ID" value="KAI0095111.1"/>
    <property type="molecule type" value="Genomic_DNA"/>
</dbReference>